<dbReference type="Proteomes" id="UP000504632">
    <property type="component" value="Chromosome 15"/>
</dbReference>
<dbReference type="InterPro" id="IPR000922">
    <property type="entry name" value="Lectin_gal-bd_dom"/>
</dbReference>
<dbReference type="RefSeq" id="XP_030648962.1">
    <property type="nucleotide sequence ID" value="XM_030793102.1"/>
</dbReference>
<dbReference type="InParanoid" id="A0A6J2WXQ8"/>
<evidence type="ECO:0000256" key="4">
    <source>
        <dbReference type="ARBA" id="ARBA00022692"/>
    </source>
</evidence>
<dbReference type="CTD" id="59271"/>
<comment type="similarity">
    <text evidence="2">Belongs to the EVA1 family.</text>
</comment>
<feature type="region of interest" description="Disordered" evidence="9">
    <location>
        <begin position="344"/>
        <end position="385"/>
    </location>
</feature>
<keyword evidence="6" id="KW-0677">Repeat</keyword>
<dbReference type="Pfam" id="PF14851">
    <property type="entry name" value="FAM176"/>
    <property type="match status" value="1"/>
</dbReference>
<organism evidence="13 14">
    <name type="scientific">Chanos chanos</name>
    <name type="common">Milkfish</name>
    <name type="synonym">Mugil chanos</name>
    <dbReference type="NCBI Taxonomy" id="29144"/>
    <lineage>
        <taxon>Eukaryota</taxon>
        <taxon>Metazoa</taxon>
        <taxon>Chordata</taxon>
        <taxon>Craniata</taxon>
        <taxon>Vertebrata</taxon>
        <taxon>Euteleostomi</taxon>
        <taxon>Actinopterygii</taxon>
        <taxon>Neopterygii</taxon>
        <taxon>Teleostei</taxon>
        <taxon>Ostariophysi</taxon>
        <taxon>Gonorynchiformes</taxon>
        <taxon>Chanidae</taxon>
        <taxon>Chanos</taxon>
    </lineage>
</organism>
<keyword evidence="7 10" id="KW-1133">Transmembrane helix</keyword>
<feature type="compositionally biased region" description="Acidic residues" evidence="9">
    <location>
        <begin position="358"/>
        <end position="379"/>
    </location>
</feature>
<evidence type="ECO:0000256" key="9">
    <source>
        <dbReference type="SAM" id="MobiDB-lite"/>
    </source>
</evidence>
<evidence type="ECO:0000313" key="14">
    <source>
        <dbReference type="RefSeq" id="XP_030648962.1"/>
    </source>
</evidence>
<proteinExistence type="inferred from homology"/>
<feature type="chain" id="PRO_5026883588" evidence="11">
    <location>
        <begin position="35"/>
        <end position="435"/>
    </location>
</feature>
<evidence type="ECO:0000256" key="6">
    <source>
        <dbReference type="ARBA" id="ARBA00022737"/>
    </source>
</evidence>
<evidence type="ECO:0000256" key="1">
    <source>
        <dbReference type="ARBA" id="ARBA00004167"/>
    </source>
</evidence>
<evidence type="ECO:0000256" key="3">
    <source>
        <dbReference type="ARBA" id="ARBA00022546"/>
    </source>
</evidence>
<protein>
    <submittedName>
        <fullName evidence="14">Protein eva-1 homolog C</fullName>
    </submittedName>
</protein>
<reference evidence="14" key="1">
    <citation type="submission" date="2025-08" db="UniProtKB">
        <authorList>
            <consortium name="RefSeq"/>
        </authorList>
    </citation>
    <scope>IDENTIFICATION</scope>
</reference>
<dbReference type="Pfam" id="PF02140">
    <property type="entry name" value="SUEL_Lectin"/>
    <property type="match status" value="2"/>
</dbReference>
<keyword evidence="3" id="KW-0348">Hemagglutinin</keyword>
<dbReference type="Gene3D" id="2.60.120.740">
    <property type="match status" value="2"/>
</dbReference>
<accession>A0A6J2WXQ8</accession>
<feature type="signal peptide" evidence="11">
    <location>
        <begin position="1"/>
        <end position="34"/>
    </location>
</feature>
<dbReference type="GeneID" id="115828990"/>
<feature type="compositionally biased region" description="Basic residues" evidence="9">
    <location>
        <begin position="344"/>
        <end position="354"/>
    </location>
</feature>
<dbReference type="GO" id="GO:0030246">
    <property type="term" value="F:carbohydrate binding"/>
    <property type="evidence" value="ECO:0007669"/>
    <property type="project" value="UniProtKB-KW"/>
</dbReference>
<keyword evidence="11" id="KW-0732">Signal</keyword>
<evidence type="ECO:0000256" key="8">
    <source>
        <dbReference type="ARBA" id="ARBA00023136"/>
    </source>
</evidence>
<sequence length="435" mass="49482">MISAEYMTCFRTHRPKCLVQILGVLLLWTKEVDGLADFSSYLSKIINSHSSHAYDGDLLLLRCPRHSTISIQSAFYGQTELRGRFGSWTPSRCKRDYHRCSAPAAFQKMLSECQGRRDCQLLVNHHAFGLDPCPGTPKHLHVTYKCKPTEHKEKVGCEGERLLLHCKHPKALVIYAAVYGRRAGEDSVCISERKEVSPFDCLYYGAVDIVTKLCYGRQRCFINVDNQHFRDPCSPGTTKHLTVFYSCVPQTLLKEADPNVFRTTSTPRQSTAKEELPAHPISARSPEKNAVVVSNYLMTYGYIKENLEMTALLFVSSVCMGLMLTLLAVSVKLSCSRGLNERKRTSRRTIRRNKSNNENDENDENDDDDDDDDSEDEGSDTVMDSSLLSEVARKVHHWEELTYTTEAAELMERIERRDLVIQEIWMNAYLNGTPC</sequence>
<dbReference type="InterPro" id="IPR043159">
    <property type="entry name" value="Lectin_gal-bd_sf"/>
</dbReference>
<dbReference type="FunFam" id="2.60.120.740:FF:000003">
    <property type="entry name" value="Protein eva-1 homolog C"/>
    <property type="match status" value="1"/>
</dbReference>
<keyword evidence="8 10" id="KW-0472">Membrane</keyword>
<evidence type="ECO:0000256" key="5">
    <source>
        <dbReference type="ARBA" id="ARBA00022734"/>
    </source>
</evidence>
<evidence type="ECO:0000259" key="12">
    <source>
        <dbReference type="PROSITE" id="PS50228"/>
    </source>
</evidence>
<keyword evidence="5" id="KW-0430">Lectin</keyword>
<dbReference type="AlphaFoldDB" id="A0A6J2WXQ8"/>
<comment type="subcellular location">
    <subcellularLocation>
        <location evidence="1">Membrane</location>
        <topology evidence="1">Single-pass membrane protein</topology>
    </subcellularLocation>
</comment>
<keyword evidence="13" id="KW-1185">Reference proteome</keyword>
<dbReference type="CDD" id="cd22828">
    <property type="entry name" value="Gal_Rha_Lectin_EVA1_EVA1C_rpt1"/>
    <property type="match status" value="1"/>
</dbReference>
<evidence type="ECO:0000256" key="2">
    <source>
        <dbReference type="ARBA" id="ARBA00006023"/>
    </source>
</evidence>
<name>A0A6J2WXQ8_CHACN</name>
<dbReference type="PROSITE" id="PS50228">
    <property type="entry name" value="SUEL_LECTIN"/>
    <property type="match status" value="2"/>
</dbReference>
<gene>
    <name evidence="14" type="primary">eva1c</name>
</gene>
<dbReference type="OrthoDB" id="5970528at2759"/>
<keyword evidence="4 10" id="KW-0812">Transmembrane</keyword>
<dbReference type="InterPro" id="IPR039500">
    <property type="entry name" value="EVA1_dom"/>
</dbReference>
<feature type="domain" description="SUEL-type lectin" evidence="12">
    <location>
        <begin position="156"/>
        <end position="248"/>
    </location>
</feature>
<dbReference type="GO" id="GO:0016020">
    <property type="term" value="C:membrane"/>
    <property type="evidence" value="ECO:0007669"/>
    <property type="project" value="UniProtKB-SubCell"/>
</dbReference>
<evidence type="ECO:0000313" key="13">
    <source>
        <dbReference type="Proteomes" id="UP000504632"/>
    </source>
</evidence>
<dbReference type="PANTHER" id="PTHR46780">
    <property type="entry name" value="PROTEIN EVA-1"/>
    <property type="match status" value="1"/>
</dbReference>
<evidence type="ECO:0000256" key="10">
    <source>
        <dbReference type="SAM" id="Phobius"/>
    </source>
</evidence>
<evidence type="ECO:0000256" key="7">
    <source>
        <dbReference type="ARBA" id="ARBA00022989"/>
    </source>
</evidence>
<feature type="transmembrane region" description="Helical" evidence="10">
    <location>
        <begin position="311"/>
        <end position="335"/>
    </location>
</feature>
<evidence type="ECO:0000256" key="11">
    <source>
        <dbReference type="SAM" id="SignalP"/>
    </source>
</evidence>
<dbReference type="CDD" id="cd22829">
    <property type="entry name" value="Gal_Rha_Lectin_EVA1_EVA1C_rpt2"/>
    <property type="match status" value="1"/>
</dbReference>
<feature type="domain" description="SUEL-type lectin" evidence="12">
    <location>
        <begin position="53"/>
        <end position="147"/>
    </location>
</feature>